<dbReference type="EMBL" id="QKTX01000013">
    <property type="protein sequence ID" value="PZV79715.1"/>
    <property type="molecule type" value="Genomic_DNA"/>
</dbReference>
<evidence type="ECO:0000313" key="2">
    <source>
        <dbReference type="Proteomes" id="UP000248917"/>
    </source>
</evidence>
<evidence type="ECO:0000313" key="1">
    <source>
        <dbReference type="EMBL" id="PZV79715.1"/>
    </source>
</evidence>
<gene>
    <name evidence="1" type="ORF">CLV31_11330</name>
</gene>
<sequence>MKKKGKEKKGFKPLGALRKLRDCAMLLFRGSLRYSLFIIRGSEFLPTSMFIKFENSNVQLLEKQDNNSIFFGEV</sequence>
<dbReference type="Proteomes" id="UP000248917">
    <property type="component" value="Unassembled WGS sequence"/>
</dbReference>
<dbReference type="AlphaFoldDB" id="A0A326RPU1"/>
<organism evidence="1 2">
    <name type="scientific">Algoriphagus aquaeductus</name>
    <dbReference type="NCBI Taxonomy" id="475299"/>
    <lineage>
        <taxon>Bacteria</taxon>
        <taxon>Pseudomonadati</taxon>
        <taxon>Bacteroidota</taxon>
        <taxon>Cytophagia</taxon>
        <taxon>Cytophagales</taxon>
        <taxon>Cyclobacteriaceae</taxon>
        <taxon>Algoriphagus</taxon>
    </lineage>
</organism>
<keyword evidence="2" id="KW-1185">Reference proteome</keyword>
<proteinExistence type="predicted"/>
<accession>A0A326RPU1</accession>
<reference evidence="1 2" key="1">
    <citation type="submission" date="2018-06" db="EMBL/GenBank/DDBJ databases">
        <title>Genomic Encyclopedia of Archaeal and Bacterial Type Strains, Phase II (KMG-II): from individual species to whole genera.</title>
        <authorList>
            <person name="Goeker M."/>
        </authorList>
    </citation>
    <scope>NUCLEOTIDE SEQUENCE [LARGE SCALE GENOMIC DNA]</scope>
    <source>
        <strain evidence="1 2">T4</strain>
    </source>
</reference>
<name>A0A326RPU1_9BACT</name>
<protein>
    <submittedName>
        <fullName evidence="1">Uncharacterized protein</fullName>
    </submittedName>
</protein>
<comment type="caution">
    <text evidence="1">The sequence shown here is derived from an EMBL/GenBank/DDBJ whole genome shotgun (WGS) entry which is preliminary data.</text>
</comment>